<dbReference type="RefSeq" id="WP_172186546.1">
    <property type="nucleotide sequence ID" value="NZ_CAWPPK010000124.1"/>
</dbReference>
<name>A0ABX2CU20_9CYAN</name>
<evidence type="ECO:0000313" key="4">
    <source>
        <dbReference type="Proteomes" id="UP000702425"/>
    </source>
</evidence>
<dbReference type="PANTHER" id="PTHR12697">
    <property type="entry name" value="PBS LYASE HEAT-LIKE PROTEIN"/>
    <property type="match status" value="1"/>
</dbReference>
<dbReference type="Gene3D" id="1.25.10.10">
    <property type="entry name" value="Leucine-rich Repeat Variant"/>
    <property type="match status" value="2"/>
</dbReference>
<dbReference type="SUPFAM" id="SSF48371">
    <property type="entry name" value="ARM repeat"/>
    <property type="match status" value="1"/>
</dbReference>
<keyword evidence="2" id="KW-0605">Phycobilisome</keyword>
<proteinExistence type="predicted"/>
<organism evidence="3 4">
    <name type="scientific">Microcoleus asticus IPMA8</name>
    <dbReference type="NCBI Taxonomy" id="2563858"/>
    <lineage>
        <taxon>Bacteria</taxon>
        <taxon>Bacillati</taxon>
        <taxon>Cyanobacteriota</taxon>
        <taxon>Cyanophyceae</taxon>
        <taxon>Oscillatoriophycideae</taxon>
        <taxon>Oscillatoriales</taxon>
        <taxon>Microcoleaceae</taxon>
        <taxon>Microcoleus</taxon>
        <taxon>Microcoleus asticus</taxon>
    </lineage>
</organism>
<keyword evidence="4" id="KW-1185">Reference proteome</keyword>
<evidence type="ECO:0000256" key="2">
    <source>
        <dbReference type="ARBA" id="ARBA00022738"/>
    </source>
</evidence>
<dbReference type="InterPro" id="IPR016024">
    <property type="entry name" value="ARM-type_fold"/>
</dbReference>
<dbReference type="InterPro" id="IPR004155">
    <property type="entry name" value="PBS_lyase_HEAT"/>
</dbReference>
<accession>A0ABX2CU20</accession>
<keyword evidence="1" id="KW-0042">Antenna complex</keyword>
<dbReference type="Pfam" id="PF13646">
    <property type="entry name" value="HEAT_2"/>
    <property type="match status" value="2"/>
</dbReference>
<evidence type="ECO:0000256" key="1">
    <source>
        <dbReference type="ARBA" id="ARBA00022549"/>
    </source>
</evidence>
<gene>
    <name evidence="3" type="ORF">E5S67_01602</name>
</gene>
<reference evidence="3 4" key="1">
    <citation type="journal article" date="2020" name="Sci. Rep.">
        <title>A novel cyanobacterial geosmin producer, revising GeoA distribution and dispersion patterns in Bacteria.</title>
        <authorList>
            <person name="Churro C."/>
            <person name="Semedo-Aguiar A.P."/>
            <person name="Silva A.D."/>
            <person name="Pereira-Leal J.B."/>
            <person name="Leite R.B."/>
        </authorList>
    </citation>
    <scope>NUCLEOTIDE SEQUENCE [LARGE SCALE GENOMIC DNA]</scope>
    <source>
        <strain evidence="3 4">IPMA8</strain>
    </source>
</reference>
<sequence length="218" mass="23995">MKISEIQAALQSSDSQERLRGVTALRKCDSAVALPMLLSKVDDLEFMVRSCVAMGLRQTQTAEAFAALLKMMQFDRDPNVRAEAANSLSMFGTEAISHLVEAFRRDDNWLVRRSIMAPLYEMQCPDAVFEICAIGLGGEDLAVQEAAIDGFGLLANTVKQEEALQQLLPLVSSDYWGIRLRVARALSKFDNPQARAAVSYLAKDRDHRVAGATLEASL</sequence>
<dbReference type="PANTHER" id="PTHR12697:SF5">
    <property type="entry name" value="DEOXYHYPUSINE HYDROXYLASE"/>
    <property type="match status" value="1"/>
</dbReference>
<evidence type="ECO:0008006" key="5">
    <source>
        <dbReference type="Google" id="ProtNLM"/>
    </source>
</evidence>
<dbReference type="SMART" id="SM00567">
    <property type="entry name" value="EZ_HEAT"/>
    <property type="match status" value="4"/>
</dbReference>
<protein>
    <recommendedName>
        <fullName evidence="5">HEAT repeat domain-containing protein</fullName>
    </recommendedName>
</protein>
<dbReference type="EMBL" id="SRRZ01000021">
    <property type="protein sequence ID" value="NQE33880.1"/>
    <property type="molecule type" value="Genomic_DNA"/>
</dbReference>
<evidence type="ECO:0000313" key="3">
    <source>
        <dbReference type="EMBL" id="NQE33880.1"/>
    </source>
</evidence>
<comment type="caution">
    <text evidence="3">The sequence shown here is derived from an EMBL/GenBank/DDBJ whole genome shotgun (WGS) entry which is preliminary data.</text>
</comment>
<dbReference type="InterPro" id="IPR011989">
    <property type="entry name" value="ARM-like"/>
</dbReference>
<dbReference type="Proteomes" id="UP000702425">
    <property type="component" value="Unassembled WGS sequence"/>
</dbReference>